<organism evidence="2 3">
    <name type="scientific">Heterocephalus glaber</name>
    <name type="common">Naked mole rat</name>
    <dbReference type="NCBI Taxonomy" id="10181"/>
    <lineage>
        <taxon>Eukaryota</taxon>
        <taxon>Metazoa</taxon>
        <taxon>Chordata</taxon>
        <taxon>Craniata</taxon>
        <taxon>Vertebrata</taxon>
        <taxon>Euteleostomi</taxon>
        <taxon>Mammalia</taxon>
        <taxon>Eutheria</taxon>
        <taxon>Euarchontoglires</taxon>
        <taxon>Glires</taxon>
        <taxon>Rodentia</taxon>
        <taxon>Hystricomorpha</taxon>
        <taxon>Bathyergidae</taxon>
        <taxon>Heterocephalus</taxon>
    </lineage>
</organism>
<dbReference type="GO" id="GO:0005126">
    <property type="term" value="F:cytokine receptor binding"/>
    <property type="evidence" value="ECO:0007669"/>
    <property type="project" value="TreeGrafter"/>
</dbReference>
<dbReference type="AlphaFoldDB" id="A0AAX6P5R7"/>
<dbReference type="Proteomes" id="UP000694906">
    <property type="component" value="Unplaced"/>
</dbReference>
<dbReference type="PANTHER" id="PTHR38652">
    <property type="entry name" value="INTERLEUKIN-31"/>
    <property type="match status" value="1"/>
</dbReference>
<dbReference type="GO" id="GO:0005125">
    <property type="term" value="F:cytokine activity"/>
    <property type="evidence" value="ECO:0007669"/>
    <property type="project" value="TreeGrafter"/>
</dbReference>
<proteinExistence type="predicted"/>
<dbReference type="KEGG" id="hgl:101697067"/>
<dbReference type="GeneID" id="101697067"/>
<evidence type="ECO:0000313" key="3">
    <source>
        <dbReference type="RefSeq" id="XP_004844150.1"/>
    </source>
</evidence>
<evidence type="ECO:0000256" key="1">
    <source>
        <dbReference type="SAM" id="SignalP"/>
    </source>
</evidence>
<gene>
    <name evidence="3" type="primary">Il31</name>
</gene>
<keyword evidence="1" id="KW-0732">Signal</keyword>
<dbReference type="GO" id="GO:0005615">
    <property type="term" value="C:extracellular space"/>
    <property type="evidence" value="ECO:0007669"/>
    <property type="project" value="TreeGrafter"/>
</dbReference>
<dbReference type="InterPro" id="IPR027987">
    <property type="entry name" value="IL-31"/>
</dbReference>
<dbReference type="PANTHER" id="PTHR38652:SF1">
    <property type="entry name" value="INTERLEUKIN-31"/>
    <property type="match status" value="1"/>
</dbReference>
<feature type="signal peptide" evidence="1">
    <location>
        <begin position="1"/>
        <end position="26"/>
    </location>
</feature>
<sequence>MVRCAGPTKPALLLLCCLGTWLSAHALSLPTLPPEDLRQILRDLQRCSGKLLSDYKNEVKLPWEMNTQKKYELPCFTPGFEAANNISVILAHLKQIMKCKGSGLNNGDMSYTIQQLEKLRYGDTLEPQVPTCNDTKPFDYKTYILETLEQFSLCMENIPGHSRKGWKTRSKLPCNPR</sequence>
<accession>A0AAX6P5R7</accession>
<evidence type="ECO:0000313" key="2">
    <source>
        <dbReference type="Proteomes" id="UP000694906"/>
    </source>
</evidence>
<reference evidence="3" key="1">
    <citation type="submission" date="2025-08" db="UniProtKB">
        <authorList>
            <consortium name="RefSeq"/>
        </authorList>
    </citation>
    <scope>IDENTIFICATION</scope>
</reference>
<dbReference type="CTD" id="386653"/>
<feature type="chain" id="PRO_5043746927" evidence="1">
    <location>
        <begin position="27"/>
        <end position="177"/>
    </location>
</feature>
<dbReference type="Pfam" id="PF15209">
    <property type="entry name" value="IL31"/>
    <property type="match status" value="1"/>
</dbReference>
<protein>
    <submittedName>
        <fullName evidence="3">Interleukin-31</fullName>
    </submittedName>
</protein>
<dbReference type="RefSeq" id="XP_004844150.1">
    <property type="nucleotide sequence ID" value="XM_004844093.1"/>
</dbReference>
<keyword evidence="2" id="KW-1185">Reference proteome</keyword>
<name>A0AAX6P5R7_HETGA</name>